<dbReference type="GO" id="GO:0016853">
    <property type="term" value="F:isomerase activity"/>
    <property type="evidence" value="ECO:0007669"/>
    <property type="project" value="UniProtKB-ARBA"/>
</dbReference>
<dbReference type="InterPro" id="IPR036663">
    <property type="entry name" value="Fumarylacetoacetase_C_sf"/>
</dbReference>
<dbReference type="FunFam" id="3.90.850.10:FF:000002">
    <property type="entry name" value="2-hydroxyhepta-2,4-diene-1,7-dioate isomerase"/>
    <property type="match status" value="1"/>
</dbReference>
<evidence type="ECO:0000313" key="5">
    <source>
        <dbReference type="Proteomes" id="UP000245765"/>
    </source>
</evidence>
<comment type="caution">
    <text evidence="4">The sequence shown here is derived from an EMBL/GenBank/DDBJ whole genome shotgun (WGS) entry which is preliminary data.</text>
</comment>
<evidence type="ECO:0000256" key="1">
    <source>
        <dbReference type="ARBA" id="ARBA00010211"/>
    </source>
</evidence>
<dbReference type="EMBL" id="QGNA01000002">
    <property type="protein sequence ID" value="PWS37487.1"/>
    <property type="molecule type" value="Genomic_DNA"/>
</dbReference>
<dbReference type="InterPro" id="IPR011234">
    <property type="entry name" value="Fumarylacetoacetase-like_C"/>
</dbReference>
<reference evidence="5" key="1">
    <citation type="submission" date="2018-05" db="EMBL/GenBank/DDBJ databases">
        <authorList>
            <person name="Du Z."/>
            <person name="Wang X."/>
        </authorList>
    </citation>
    <scope>NUCLEOTIDE SEQUENCE [LARGE SCALE GENOMIC DNA]</scope>
    <source>
        <strain evidence="5">CQN31</strain>
    </source>
</reference>
<feature type="domain" description="Fumarylacetoacetase-like C-terminal" evidence="3">
    <location>
        <begin position="80"/>
        <end position="293"/>
    </location>
</feature>
<dbReference type="GO" id="GO:0019752">
    <property type="term" value="P:carboxylic acid metabolic process"/>
    <property type="evidence" value="ECO:0007669"/>
    <property type="project" value="UniProtKB-ARBA"/>
</dbReference>
<name>A0A317FHH7_9PROT</name>
<dbReference type="OrthoDB" id="9780293at2"/>
<gene>
    <name evidence="4" type="ORF">DFH01_11695</name>
</gene>
<comment type="similarity">
    <text evidence="1">Belongs to the FAH family.</text>
</comment>
<proteinExistence type="inferred from homology"/>
<accession>A0A317FHH7</accession>
<dbReference type="Pfam" id="PF01557">
    <property type="entry name" value="FAA_hydrolase"/>
    <property type="match status" value="1"/>
</dbReference>
<dbReference type="PANTHER" id="PTHR11820:SF7">
    <property type="entry name" value="ACYLPYRUVASE FAHD1, MITOCHONDRIAL"/>
    <property type="match status" value="1"/>
</dbReference>
<protein>
    <submittedName>
        <fullName evidence="4">Hydrolase</fullName>
    </submittedName>
</protein>
<dbReference type="GO" id="GO:0018773">
    <property type="term" value="F:acetylpyruvate hydrolase activity"/>
    <property type="evidence" value="ECO:0007669"/>
    <property type="project" value="TreeGrafter"/>
</dbReference>
<organism evidence="4 5">
    <name type="scientific">Falsiroseomonas bella</name>
    <dbReference type="NCBI Taxonomy" id="2184016"/>
    <lineage>
        <taxon>Bacteria</taxon>
        <taxon>Pseudomonadati</taxon>
        <taxon>Pseudomonadota</taxon>
        <taxon>Alphaproteobacteria</taxon>
        <taxon>Acetobacterales</taxon>
        <taxon>Roseomonadaceae</taxon>
        <taxon>Falsiroseomonas</taxon>
    </lineage>
</organism>
<dbReference type="RefSeq" id="WP_109870595.1">
    <property type="nucleotide sequence ID" value="NZ_QGNA01000002.1"/>
</dbReference>
<dbReference type="GO" id="GO:0046872">
    <property type="term" value="F:metal ion binding"/>
    <property type="evidence" value="ECO:0007669"/>
    <property type="project" value="UniProtKB-KW"/>
</dbReference>
<sequence length="294" mass="30865">MRLVTFKRAGRVQYEIGALDAAGAVLDLGAVEPALRGETMLDIAGAEPAMLEKLRAAMAKAPKVEGAKLCAPIPRTPKNVFCVGKNYHEHAKEFAGSGFDGGAKDVVPPYPVVFSKPHTAIIATGEPINGDLDPTGGLDYEGELGVVIGHGGRGIAKADALKHVFGYTIVNDVTARHLQKRHSQWILGKGLDTFCPMGPAILTADEVPDPTKLVLTTWVNGEQRQKAPVADLIFDIPTLIEAISAAITLEPGDVIATGTPAGVGIGYNPPVFLKKGDVIRIEVTGIGVLENAVA</sequence>
<keyword evidence="2" id="KW-0479">Metal-binding</keyword>
<dbReference type="SUPFAM" id="SSF56529">
    <property type="entry name" value="FAH"/>
    <property type="match status" value="1"/>
</dbReference>
<dbReference type="Gene3D" id="3.90.850.10">
    <property type="entry name" value="Fumarylacetoacetase-like, C-terminal domain"/>
    <property type="match status" value="1"/>
</dbReference>
<dbReference type="Proteomes" id="UP000245765">
    <property type="component" value="Unassembled WGS sequence"/>
</dbReference>
<dbReference type="PANTHER" id="PTHR11820">
    <property type="entry name" value="ACYLPYRUVASE"/>
    <property type="match status" value="1"/>
</dbReference>
<dbReference type="AlphaFoldDB" id="A0A317FHH7"/>
<keyword evidence="4" id="KW-0378">Hydrolase</keyword>
<evidence type="ECO:0000256" key="2">
    <source>
        <dbReference type="ARBA" id="ARBA00022723"/>
    </source>
</evidence>
<evidence type="ECO:0000313" key="4">
    <source>
        <dbReference type="EMBL" id="PWS37487.1"/>
    </source>
</evidence>
<evidence type="ECO:0000259" key="3">
    <source>
        <dbReference type="Pfam" id="PF01557"/>
    </source>
</evidence>
<keyword evidence="5" id="KW-1185">Reference proteome</keyword>